<keyword evidence="3" id="KW-0597">Phosphoprotein</keyword>
<dbReference type="Pfam" id="PF23539">
    <property type="entry name" value="DUF7134"/>
    <property type="match status" value="1"/>
</dbReference>
<proteinExistence type="predicted"/>
<feature type="transmembrane region" description="Helical" evidence="9">
    <location>
        <begin position="110"/>
        <end position="134"/>
    </location>
</feature>
<evidence type="ECO:0000256" key="2">
    <source>
        <dbReference type="ARBA" id="ARBA00012438"/>
    </source>
</evidence>
<feature type="domain" description="Histidine kinase/HSP90-like ATPase" evidence="10">
    <location>
        <begin position="327"/>
        <end position="403"/>
    </location>
</feature>
<keyword evidence="8" id="KW-0902">Two-component regulatory system</keyword>
<feature type="transmembrane region" description="Helical" evidence="9">
    <location>
        <begin position="166"/>
        <end position="185"/>
    </location>
</feature>
<evidence type="ECO:0000313" key="13">
    <source>
        <dbReference type="EMBL" id="NKX50465.1"/>
    </source>
</evidence>
<comment type="caution">
    <text evidence="13">The sequence shown here is derived from an EMBL/GenBank/DDBJ whole genome shotgun (WGS) entry which is preliminary data.</text>
</comment>
<dbReference type="Proteomes" id="UP000523795">
    <property type="component" value="Unassembled WGS sequence"/>
</dbReference>
<sequence>MGNMTAVKEAAEGTAVSFTELAARRRGPLRRFFRRRPVVMDWLISGVHLLLSASTLLSGHLPALPLMLLVAAVLLLRRRWPVTVLAVLTVLETVLIVLQPTSQSATLSLWFALYAVAASGPLWTALPALAAATLPRAATYALFLPDLLRAELPADQLAHLDGEVPYVGWVLAAFVAAANLIATGVGSMVRRDRLHADEVARWAADHARLASANERTRIARDMHDVVAHSLSVMIALSDGAAVVVRKDPHRAGEVLDQLSTTGRTALADMRRVLGVLREDGGQGAPLEPVQGDGQLAGLVEGFRAAGLPVRMVVTGPELPQDANFRPTVYRIIQESLTNVLRYARGLSRAEVALAREGSRIRLRVTDDGRGAVPARSLGAGQGVTGMRERAARYSGTVESGPGTHGGWIVDATLYWPGEGEDDINSRFGS</sequence>
<keyword evidence="4" id="KW-0808">Transferase</keyword>
<keyword evidence="14" id="KW-1185">Reference proteome</keyword>
<evidence type="ECO:0000256" key="5">
    <source>
        <dbReference type="ARBA" id="ARBA00022741"/>
    </source>
</evidence>
<evidence type="ECO:0000256" key="6">
    <source>
        <dbReference type="ARBA" id="ARBA00022777"/>
    </source>
</evidence>
<dbReference type="PANTHER" id="PTHR24421">
    <property type="entry name" value="NITRATE/NITRITE SENSOR PROTEIN NARX-RELATED"/>
    <property type="match status" value="1"/>
</dbReference>
<feature type="transmembrane region" description="Helical" evidence="9">
    <location>
        <begin position="80"/>
        <end position="98"/>
    </location>
</feature>
<evidence type="ECO:0000256" key="3">
    <source>
        <dbReference type="ARBA" id="ARBA00022553"/>
    </source>
</evidence>
<keyword evidence="7" id="KW-0067">ATP-binding</keyword>
<dbReference type="Gene3D" id="3.30.565.10">
    <property type="entry name" value="Histidine kinase-like ATPase, C-terminal domain"/>
    <property type="match status" value="1"/>
</dbReference>
<evidence type="ECO:0000256" key="7">
    <source>
        <dbReference type="ARBA" id="ARBA00022840"/>
    </source>
</evidence>
<gene>
    <name evidence="13" type="ORF">HER39_07770</name>
</gene>
<dbReference type="InterPro" id="IPR050482">
    <property type="entry name" value="Sensor_HK_TwoCompSys"/>
</dbReference>
<dbReference type="InterPro" id="IPR055558">
    <property type="entry name" value="DUF7134"/>
</dbReference>
<evidence type="ECO:0000259" key="11">
    <source>
        <dbReference type="Pfam" id="PF07730"/>
    </source>
</evidence>
<feature type="domain" description="DUF7134" evidence="12">
    <location>
        <begin position="29"/>
        <end position="134"/>
    </location>
</feature>
<accession>A0ABX1JQQ6</accession>
<name>A0ABX1JQQ6_9MICC</name>
<evidence type="ECO:0000256" key="4">
    <source>
        <dbReference type="ARBA" id="ARBA00022679"/>
    </source>
</evidence>
<evidence type="ECO:0000256" key="9">
    <source>
        <dbReference type="SAM" id="Phobius"/>
    </source>
</evidence>
<comment type="catalytic activity">
    <reaction evidence="1">
        <text>ATP + protein L-histidine = ADP + protein N-phospho-L-histidine.</text>
        <dbReference type="EC" id="2.7.13.3"/>
    </reaction>
</comment>
<dbReference type="Gene3D" id="1.20.5.1930">
    <property type="match status" value="1"/>
</dbReference>
<feature type="transmembrane region" description="Helical" evidence="9">
    <location>
        <begin position="39"/>
        <end position="60"/>
    </location>
</feature>
<dbReference type="EMBL" id="JAAZSR010000093">
    <property type="protein sequence ID" value="NKX50465.1"/>
    <property type="molecule type" value="Genomic_DNA"/>
</dbReference>
<dbReference type="Pfam" id="PF07730">
    <property type="entry name" value="HisKA_3"/>
    <property type="match status" value="1"/>
</dbReference>
<dbReference type="InterPro" id="IPR003594">
    <property type="entry name" value="HATPase_dom"/>
</dbReference>
<evidence type="ECO:0000313" key="14">
    <source>
        <dbReference type="Proteomes" id="UP000523795"/>
    </source>
</evidence>
<evidence type="ECO:0000256" key="8">
    <source>
        <dbReference type="ARBA" id="ARBA00023012"/>
    </source>
</evidence>
<keyword evidence="9" id="KW-0472">Membrane</keyword>
<dbReference type="InterPro" id="IPR036890">
    <property type="entry name" value="HATPase_C_sf"/>
</dbReference>
<evidence type="ECO:0000259" key="10">
    <source>
        <dbReference type="Pfam" id="PF02518"/>
    </source>
</evidence>
<dbReference type="Pfam" id="PF02518">
    <property type="entry name" value="HATPase_c"/>
    <property type="match status" value="1"/>
</dbReference>
<reference evidence="13 14" key="1">
    <citation type="submission" date="2020-04" db="EMBL/GenBank/DDBJ databases">
        <authorList>
            <person name="Liu S."/>
        </authorList>
    </citation>
    <scope>NUCLEOTIDE SEQUENCE [LARGE SCALE GENOMIC DNA]</scope>
    <source>
        <strain evidence="13 14">CGMCC 1.15091</strain>
    </source>
</reference>
<evidence type="ECO:0000259" key="12">
    <source>
        <dbReference type="Pfam" id="PF23539"/>
    </source>
</evidence>
<keyword evidence="6 13" id="KW-0418">Kinase</keyword>
<dbReference type="CDD" id="cd16917">
    <property type="entry name" value="HATPase_UhpB-NarQ-NarX-like"/>
    <property type="match status" value="1"/>
</dbReference>
<dbReference type="SUPFAM" id="SSF55874">
    <property type="entry name" value="ATPase domain of HSP90 chaperone/DNA topoisomerase II/histidine kinase"/>
    <property type="match status" value="1"/>
</dbReference>
<keyword evidence="9" id="KW-0812">Transmembrane</keyword>
<dbReference type="InterPro" id="IPR011712">
    <property type="entry name" value="Sig_transdc_His_kin_sub3_dim/P"/>
</dbReference>
<dbReference type="PANTHER" id="PTHR24421:SF10">
    <property type="entry name" value="NITRATE_NITRITE SENSOR PROTEIN NARQ"/>
    <property type="match status" value="1"/>
</dbReference>
<keyword evidence="9" id="KW-1133">Transmembrane helix</keyword>
<protein>
    <recommendedName>
        <fullName evidence="2">histidine kinase</fullName>
        <ecNumber evidence="2">2.7.13.3</ecNumber>
    </recommendedName>
</protein>
<organism evidence="13 14">
    <name type="scientific">Arthrobacter deserti</name>
    <dbReference type="NCBI Taxonomy" id="1742687"/>
    <lineage>
        <taxon>Bacteria</taxon>
        <taxon>Bacillati</taxon>
        <taxon>Actinomycetota</taxon>
        <taxon>Actinomycetes</taxon>
        <taxon>Micrococcales</taxon>
        <taxon>Micrococcaceae</taxon>
        <taxon>Arthrobacter</taxon>
    </lineage>
</organism>
<evidence type="ECO:0000256" key="1">
    <source>
        <dbReference type="ARBA" id="ARBA00000085"/>
    </source>
</evidence>
<dbReference type="EC" id="2.7.13.3" evidence="2"/>
<dbReference type="GO" id="GO:0016301">
    <property type="term" value="F:kinase activity"/>
    <property type="evidence" value="ECO:0007669"/>
    <property type="project" value="UniProtKB-KW"/>
</dbReference>
<feature type="domain" description="Signal transduction histidine kinase subgroup 3 dimerisation and phosphoacceptor" evidence="11">
    <location>
        <begin position="214"/>
        <end position="279"/>
    </location>
</feature>
<keyword evidence="5" id="KW-0547">Nucleotide-binding</keyword>